<dbReference type="AlphaFoldDB" id="A0A2H4U5N7"/>
<dbReference type="SUPFAM" id="SSF111038">
    <property type="entry name" value="YjbQ-like"/>
    <property type="match status" value="1"/>
</dbReference>
<evidence type="ECO:0000313" key="2">
    <source>
        <dbReference type="EMBL" id="ATZ59409.1"/>
    </source>
</evidence>
<dbReference type="PANTHER" id="PTHR30615:SF8">
    <property type="entry name" value="UPF0047 PROTEIN C4A8.02C"/>
    <property type="match status" value="1"/>
</dbReference>
<evidence type="ECO:0000313" key="3">
    <source>
        <dbReference type="Proteomes" id="UP000232133"/>
    </source>
</evidence>
<evidence type="ECO:0008006" key="4">
    <source>
        <dbReference type="Google" id="ProtNLM"/>
    </source>
</evidence>
<dbReference type="EMBL" id="CP017803">
    <property type="protein sequence ID" value="ATZ59409.1"/>
    <property type="molecule type" value="Genomic_DNA"/>
</dbReference>
<dbReference type="NCBIfam" id="TIGR00149">
    <property type="entry name" value="TIGR00149_YjbQ"/>
    <property type="match status" value="1"/>
</dbReference>
<dbReference type="PIRSF" id="PIRSF004681">
    <property type="entry name" value="UCP004681"/>
    <property type="match status" value="1"/>
</dbReference>
<organism evidence="2 3">
    <name type="scientific">Methanobrevibacter smithii</name>
    <dbReference type="NCBI Taxonomy" id="2173"/>
    <lineage>
        <taxon>Archaea</taxon>
        <taxon>Methanobacteriati</taxon>
        <taxon>Methanobacteriota</taxon>
        <taxon>Methanomada group</taxon>
        <taxon>Methanobacteria</taxon>
        <taxon>Methanobacteriales</taxon>
        <taxon>Methanobacteriaceae</taxon>
        <taxon>Methanobrevibacter</taxon>
    </lineage>
</organism>
<sequence>MLIENIEINLDTNKTFEIIDITSKINEIIANSNISNGIVNIFSKHSTSAICVNENEEGLLEDLEFVLSNIISNKFSYKHDNIDNNAESHLKSFLLSSSESVPISNNKLNLGTWQSVFFIELDGPRHNRIINITVIGE</sequence>
<reference evidence="2 3" key="1">
    <citation type="submission" date="2016-10" db="EMBL/GenBank/DDBJ databases">
        <authorList>
            <person name="Varghese N."/>
        </authorList>
    </citation>
    <scope>NUCLEOTIDE SEQUENCE [LARGE SCALE GENOMIC DNA]</scope>
    <source>
        <strain evidence="2 3">KB11</strain>
    </source>
</reference>
<dbReference type="RefSeq" id="WP_011953801.1">
    <property type="nucleotide sequence ID" value="NZ_AP025586.1"/>
</dbReference>
<accession>A0A2H4U5N7</accession>
<proteinExistence type="inferred from homology"/>
<dbReference type="GeneID" id="78816903"/>
<protein>
    <recommendedName>
        <fullName evidence="4">Secondary thiamine-phosphate synthase enzyme</fullName>
    </recommendedName>
</protein>
<comment type="similarity">
    <text evidence="1">Belongs to the UPF0047 family.</text>
</comment>
<dbReference type="InterPro" id="IPR001602">
    <property type="entry name" value="UPF0047_YjbQ-like"/>
</dbReference>
<dbReference type="OMA" id="TWQGIFF"/>
<dbReference type="Gene3D" id="2.60.120.460">
    <property type="entry name" value="YjbQ-like"/>
    <property type="match status" value="1"/>
</dbReference>
<evidence type="ECO:0000256" key="1">
    <source>
        <dbReference type="ARBA" id="ARBA00005534"/>
    </source>
</evidence>
<dbReference type="Pfam" id="PF01894">
    <property type="entry name" value="YjbQ"/>
    <property type="match status" value="1"/>
</dbReference>
<dbReference type="InterPro" id="IPR035917">
    <property type="entry name" value="YjbQ-like_sf"/>
</dbReference>
<dbReference type="PANTHER" id="PTHR30615">
    <property type="entry name" value="UNCHARACTERIZED PROTEIN YJBQ-RELATED"/>
    <property type="match status" value="1"/>
</dbReference>
<dbReference type="SMR" id="A0A2H4U5N7"/>
<name>A0A2H4U5N7_METSM</name>
<dbReference type="Proteomes" id="UP000232133">
    <property type="component" value="Chromosome"/>
</dbReference>
<gene>
    <name evidence="2" type="ORF">BK798_02795</name>
</gene>